<keyword evidence="3" id="KW-1185">Reference proteome</keyword>
<dbReference type="PANTHER" id="PTHR47098:SF2">
    <property type="entry name" value="PROTEIN MAK32"/>
    <property type="match status" value="1"/>
</dbReference>
<evidence type="ECO:0000259" key="1">
    <source>
        <dbReference type="Pfam" id="PF00294"/>
    </source>
</evidence>
<gene>
    <name evidence="2" type="ORF">K461DRAFT_327269</name>
</gene>
<protein>
    <submittedName>
        <fullName evidence="2">Ribokinase-like protein</fullName>
    </submittedName>
</protein>
<dbReference type="Proteomes" id="UP000799439">
    <property type="component" value="Unassembled WGS sequence"/>
</dbReference>
<feature type="domain" description="Carbohydrate kinase PfkB" evidence="1">
    <location>
        <begin position="157"/>
        <end position="309"/>
    </location>
</feature>
<dbReference type="Pfam" id="PF00294">
    <property type="entry name" value="PfkB"/>
    <property type="match status" value="1"/>
</dbReference>
<dbReference type="SUPFAM" id="SSF53613">
    <property type="entry name" value="Ribokinase-like"/>
    <property type="match status" value="1"/>
</dbReference>
<dbReference type="InterPro" id="IPR011611">
    <property type="entry name" value="PfkB_dom"/>
</dbReference>
<dbReference type="Gene3D" id="3.40.1190.20">
    <property type="match status" value="1"/>
</dbReference>
<dbReference type="InterPro" id="IPR029056">
    <property type="entry name" value="Ribokinase-like"/>
</dbReference>
<dbReference type="AlphaFoldDB" id="A0A9P4MGY7"/>
<dbReference type="EMBL" id="ML996084">
    <property type="protein sequence ID" value="KAF2154155.1"/>
    <property type="molecule type" value="Genomic_DNA"/>
</dbReference>
<comment type="caution">
    <text evidence="2">The sequence shown here is derived from an EMBL/GenBank/DDBJ whole genome shotgun (WGS) entry which is preliminary data.</text>
</comment>
<dbReference type="PANTHER" id="PTHR47098">
    <property type="entry name" value="PROTEIN MAK32"/>
    <property type="match status" value="1"/>
</dbReference>
<evidence type="ECO:0000313" key="2">
    <source>
        <dbReference type="EMBL" id="KAF2154155.1"/>
    </source>
</evidence>
<name>A0A9P4MGY7_9PEZI</name>
<organism evidence="2 3">
    <name type="scientific">Myriangium duriaei CBS 260.36</name>
    <dbReference type="NCBI Taxonomy" id="1168546"/>
    <lineage>
        <taxon>Eukaryota</taxon>
        <taxon>Fungi</taxon>
        <taxon>Dikarya</taxon>
        <taxon>Ascomycota</taxon>
        <taxon>Pezizomycotina</taxon>
        <taxon>Dothideomycetes</taxon>
        <taxon>Dothideomycetidae</taxon>
        <taxon>Myriangiales</taxon>
        <taxon>Myriangiaceae</taxon>
        <taxon>Myriangium</taxon>
    </lineage>
</organism>
<reference evidence="2" key="1">
    <citation type="journal article" date="2020" name="Stud. Mycol.">
        <title>101 Dothideomycetes genomes: a test case for predicting lifestyles and emergence of pathogens.</title>
        <authorList>
            <person name="Haridas S."/>
            <person name="Albert R."/>
            <person name="Binder M."/>
            <person name="Bloem J."/>
            <person name="Labutti K."/>
            <person name="Salamov A."/>
            <person name="Andreopoulos B."/>
            <person name="Baker S."/>
            <person name="Barry K."/>
            <person name="Bills G."/>
            <person name="Bluhm B."/>
            <person name="Cannon C."/>
            <person name="Castanera R."/>
            <person name="Culley D."/>
            <person name="Daum C."/>
            <person name="Ezra D."/>
            <person name="Gonzalez J."/>
            <person name="Henrissat B."/>
            <person name="Kuo A."/>
            <person name="Liang C."/>
            <person name="Lipzen A."/>
            <person name="Lutzoni F."/>
            <person name="Magnuson J."/>
            <person name="Mondo S."/>
            <person name="Nolan M."/>
            <person name="Ohm R."/>
            <person name="Pangilinan J."/>
            <person name="Park H.-J."/>
            <person name="Ramirez L."/>
            <person name="Alfaro M."/>
            <person name="Sun H."/>
            <person name="Tritt A."/>
            <person name="Yoshinaga Y."/>
            <person name="Zwiers L.-H."/>
            <person name="Turgeon B."/>
            <person name="Goodwin S."/>
            <person name="Spatafora J."/>
            <person name="Crous P."/>
            <person name="Grigoriev I."/>
        </authorList>
    </citation>
    <scope>NUCLEOTIDE SEQUENCE</scope>
    <source>
        <strain evidence="2">CBS 260.36</strain>
    </source>
</reference>
<proteinExistence type="predicted"/>
<dbReference type="OrthoDB" id="497927at2759"/>
<evidence type="ECO:0000313" key="3">
    <source>
        <dbReference type="Proteomes" id="UP000799439"/>
    </source>
</evidence>
<accession>A0A9P4MGY7</accession>
<sequence length="349" mass="38245">MDFLTLGMFIIDDIYPSPSAKNTEPWLGIPGGAGTYSALGARLVSPPPLSRRVGWIVDCGSDFSPVLRATVDSWETGALLRPREGLTTRGWNGYSANEHRDFKYLTPKIRLDENDLTPDLLACKSYHMVCSQQRCIDLVTGIAARRRNAHPDLDYPLFIYEPNPDHALPQQLENTLEAIKHVDVISPNHSELAHLFSREAEVHEDGFKASVVEECTKKLLDAATSGGHELTVVVRAGKEGCYIATNRQKSTRAWLPSFHGLDQSRVVDPTGGGNGFLGGFAVGLVRTGDVIEAAIWGSISASLCIEQVGIPVLEHGEDGNETWNGVNVLQRVNEFRRRIGVYDNTIGAV</sequence>